<dbReference type="Pfam" id="PF09353">
    <property type="entry name" value="DUF1995"/>
    <property type="match status" value="1"/>
</dbReference>
<evidence type="ECO:0000256" key="1">
    <source>
        <dbReference type="SAM" id="MobiDB-lite"/>
    </source>
</evidence>
<dbReference type="Proteomes" id="UP000836788">
    <property type="component" value="Chromosome 1"/>
</dbReference>
<feature type="region of interest" description="Disordered" evidence="1">
    <location>
        <begin position="233"/>
        <end position="256"/>
    </location>
</feature>
<protein>
    <recommendedName>
        <fullName evidence="3">DUF1995 domain-containing protein</fullName>
    </recommendedName>
</protein>
<feature type="domain" description="DUF1995" evidence="3">
    <location>
        <begin position="72"/>
        <end position="401"/>
    </location>
</feature>
<gene>
    <name evidence="4" type="ORF">PTTT1_LOCUS5319</name>
</gene>
<evidence type="ECO:0000256" key="2">
    <source>
        <dbReference type="SAM" id="SignalP"/>
    </source>
</evidence>
<feature type="signal peptide" evidence="2">
    <location>
        <begin position="1"/>
        <end position="25"/>
    </location>
</feature>
<evidence type="ECO:0000259" key="3">
    <source>
        <dbReference type="Pfam" id="PF09353"/>
    </source>
</evidence>
<evidence type="ECO:0000313" key="4">
    <source>
        <dbReference type="EMBL" id="CAG9277929.1"/>
    </source>
</evidence>
<reference evidence="4" key="1">
    <citation type="submission" date="2022-02" db="EMBL/GenBank/DDBJ databases">
        <authorList>
            <person name="Giguere J D."/>
        </authorList>
    </citation>
    <scope>NUCLEOTIDE SEQUENCE</scope>
    <source>
        <strain evidence="4">CCAP 1055/1</strain>
    </source>
</reference>
<sequence>MKILYRRFLLRSSIGLHFLLTFCQAFQRPCSMLFNGARSLRTLQFMVDDENMDSMRRLLEKSWNSESMGPIPTNAESAADSAAKSILEALDRKQIPLFFVDILLPQYDITQGDRLYDEVLAVEFCIALANRLEGKSVIVVKDQRTMDTVKRILDRREFGSSLSIGDERENGQDDNEAQSGSSGVTNEVEYFDDFADFGAAGSPSTNLDPSFGSSSSDNNLDLFRRQLMSSWESESISSDETQKDTKGVPPASTKSSVQRYRLASMMGSVDIKYGSDMVDKVAKAVSDNAQPKADEDTLIILSAISPQELIGIRGLVGKYKGEKKIVLVNCQLKPIPRELISAQTVYCILPLIARDKTIDRSSTDSGKLESDPPQPKIVVLKRYPRDWEVFVDIGDGFKLGATAPAGRYKKMPPMEWIAGAVKRYLQSMR</sequence>
<keyword evidence="2" id="KW-0732">Signal</keyword>
<name>A0A8J9X1E0_PHATR</name>
<feature type="region of interest" description="Disordered" evidence="1">
    <location>
        <begin position="162"/>
        <end position="183"/>
    </location>
</feature>
<dbReference type="EMBL" id="OU594942">
    <property type="protein sequence ID" value="CAG9277929.1"/>
    <property type="molecule type" value="Genomic_DNA"/>
</dbReference>
<feature type="chain" id="PRO_5035464167" description="DUF1995 domain-containing protein" evidence="2">
    <location>
        <begin position="26"/>
        <end position="429"/>
    </location>
</feature>
<proteinExistence type="predicted"/>
<accession>A0A8J9X1E0</accession>
<organism evidence="4">
    <name type="scientific">Phaeodactylum tricornutum</name>
    <name type="common">Diatom</name>
    <dbReference type="NCBI Taxonomy" id="2850"/>
    <lineage>
        <taxon>Eukaryota</taxon>
        <taxon>Sar</taxon>
        <taxon>Stramenopiles</taxon>
        <taxon>Ochrophyta</taxon>
        <taxon>Bacillariophyta</taxon>
        <taxon>Bacillariophyceae</taxon>
        <taxon>Bacillariophycidae</taxon>
        <taxon>Naviculales</taxon>
        <taxon>Phaeodactylaceae</taxon>
        <taxon>Phaeodactylum</taxon>
    </lineage>
</organism>
<dbReference type="AlphaFoldDB" id="A0A8J9X1E0"/>
<dbReference type="InterPro" id="IPR018962">
    <property type="entry name" value="DUF1995"/>
</dbReference>